<name>A0A8H6SK85_MYCCL</name>
<evidence type="ECO:0000313" key="3">
    <source>
        <dbReference type="EMBL" id="KAF7300345.1"/>
    </source>
</evidence>
<keyword evidence="4" id="KW-1185">Reference proteome</keyword>
<sequence length="434" mass="45289">MLFPFFTLGLSLLLHPASLGARAQTVFHVVQDQGTTVVDPFESLNGNTPDSTLSFVLLGSADGATVYSELYIQVFTETPFDGISATTTETATFFNIISQSAGGYVEGSFNFPAIDGVGETVSCVYGSEGQDAVCEQVFVNLDAEDDESTTSTFTYTGRAVPLATLFAQETRTTLASQSSTASSTGATPAQTSAGASPTSVAAQDGSEPAHKTSNIGAVVGRHHRGRPRPRRSHLLGMETSSAKSPTPPILCSATSRAVQARSARGSDANADAQAQTLYALAFANPASDAVVSKTTLYSPIATGADGQTTWIAEEVVSYEKFFSEAEVAITAPTTFFHYTFVPNADGLVVAGPSVTLGSITKNPGAVESCAFDPDGIGLCVQQNFASATSGTGLETLRVSYTATGIPIFTISIGQTPEDYGDNEDYVCKAAKRRD</sequence>
<protein>
    <submittedName>
        <fullName evidence="3">Uncharacterized protein</fullName>
    </submittedName>
</protein>
<feature type="compositionally biased region" description="Basic residues" evidence="1">
    <location>
        <begin position="220"/>
        <end position="233"/>
    </location>
</feature>
<keyword evidence="2" id="KW-0732">Signal</keyword>
<dbReference type="AlphaFoldDB" id="A0A8H6SK85"/>
<evidence type="ECO:0000256" key="1">
    <source>
        <dbReference type="SAM" id="MobiDB-lite"/>
    </source>
</evidence>
<comment type="caution">
    <text evidence="3">The sequence shown here is derived from an EMBL/GenBank/DDBJ whole genome shotgun (WGS) entry which is preliminary data.</text>
</comment>
<evidence type="ECO:0000256" key="2">
    <source>
        <dbReference type="SAM" id="SignalP"/>
    </source>
</evidence>
<reference evidence="3" key="1">
    <citation type="submission" date="2020-05" db="EMBL/GenBank/DDBJ databases">
        <title>Mycena genomes resolve the evolution of fungal bioluminescence.</title>
        <authorList>
            <person name="Tsai I.J."/>
        </authorList>
    </citation>
    <scope>NUCLEOTIDE SEQUENCE</scope>
    <source>
        <strain evidence="3">110903Hualien_Pintung</strain>
    </source>
</reference>
<evidence type="ECO:0000313" key="4">
    <source>
        <dbReference type="Proteomes" id="UP000613580"/>
    </source>
</evidence>
<feature type="region of interest" description="Disordered" evidence="1">
    <location>
        <begin position="174"/>
        <end position="249"/>
    </location>
</feature>
<dbReference type="Proteomes" id="UP000613580">
    <property type="component" value="Unassembled WGS sequence"/>
</dbReference>
<organism evidence="3 4">
    <name type="scientific">Mycena chlorophos</name>
    <name type="common">Agaric fungus</name>
    <name type="synonym">Agaricus chlorophos</name>
    <dbReference type="NCBI Taxonomy" id="658473"/>
    <lineage>
        <taxon>Eukaryota</taxon>
        <taxon>Fungi</taxon>
        <taxon>Dikarya</taxon>
        <taxon>Basidiomycota</taxon>
        <taxon>Agaricomycotina</taxon>
        <taxon>Agaricomycetes</taxon>
        <taxon>Agaricomycetidae</taxon>
        <taxon>Agaricales</taxon>
        <taxon>Marasmiineae</taxon>
        <taxon>Mycenaceae</taxon>
        <taxon>Mycena</taxon>
    </lineage>
</organism>
<proteinExistence type="predicted"/>
<feature type="chain" id="PRO_5034915138" evidence="2">
    <location>
        <begin position="24"/>
        <end position="434"/>
    </location>
</feature>
<accession>A0A8H6SK85</accession>
<feature type="compositionally biased region" description="Low complexity" evidence="1">
    <location>
        <begin position="174"/>
        <end position="199"/>
    </location>
</feature>
<feature type="signal peptide" evidence="2">
    <location>
        <begin position="1"/>
        <end position="23"/>
    </location>
</feature>
<gene>
    <name evidence="3" type="ORF">HMN09_00917800</name>
</gene>
<dbReference type="EMBL" id="JACAZE010000013">
    <property type="protein sequence ID" value="KAF7300345.1"/>
    <property type="molecule type" value="Genomic_DNA"/>
</dbReference>